<organism evidence="2 3">
    <name type="scientific">Aspergillus bertholletiae</name>
    <dbReference type="NCBI Taxonomy" id="1226010"/>
    <lineage>
        <taxon>Eukaryota</taxon>
        <taxon>Fungi</taxon>
        <taxon>Dikarya</taxon>
        <taxon>Ascomycota</taxon>
        <taxon>Pezizomycotina</taxon>
        <taxon>Eurotiomycetes</taxon>
        <taxon>Eurotiomycetidae</taxon>
        <taxon>Eurotiales</taxon>
        <taxon>Aspergillaceae</taxon>
        <taxon>Aspergillus</taxon>
        <taxon>Aspergillus subgen. Circumdati</taxon>
    </lineage>
</organism>
<accession>A0A5N7BCI3</accession>
<proteinExistence type="predicted"/>
<dbReference type="EMBL" id="ML736193">
    <property type="protein sequence ID" value="KAE8379485.1"/>
    <property type="molecule type" value="Genomic_DNA"/>
</dbReference>
<protein>
    <submittedName>
        <fullName evidence="2">Uncharacterized protein</fullName>
    </submittedName>
</protein>
<reference evidence="2 3" key="1">
    <citation type="submission" date="2019-04" db="EMBL/GenBank/DDBJ databases">
        <title>Friends and foes A comparative genomics studyof 23 Aspergillus species from section Flavi.</title>
        <authorList>
            <consortium name="DOE Joint Genome Institute"/>
            <person name="Kjaerbolling I."/>
            <person name="Vesth T."/>
            <person name="Frisvad J.C."/>
            <person name="Nybo J.L."/>
            <person name="Theobald S."/>
            <person name="Kildgaard S."/>
            <person name="Isbrandt T."/>
            <person name="Kuo A."/>
            <person name="Sato A."/>
            <person name="Lyhne E.K."/>
            <person name="Kogle M.E."/>
            <person name="Wiebenga A."/>
            <person name="Kun R.S."/>
            <person name="Lubbers R.J."/>
            <person name="Makela M.R."/>
            <person name="Barry K."/>
            <person name="Chovatia M."/>
            <person name="Clum A."/>
            <person name="Daum C."/>
            <person name="Haridas S."/>
            <person name="He G."/>
            <person name="LaButti K."/>
            <person name="Lipzen A."/>
            <person name="Mondo S."/>
            <person name="Riley R."/>
            <person name="Salamov A."/>
            <person name="Simmons B.A."/>
            <person name="Magnuson J.K."/>
            <person name="Henrissat B."/>
            <person name="Mortensen U.H."/>
            <person name="Larsen T.O."/>
            <person name="Devries R.P."/>
            <person name="Grigoriev I.V."/>
            <person name="Machida M."/>
            <person name="Baker S.E."/>
            <person name="Andersen M.R."/>
        </authorList>
    </citation>
    <scope>NUCLEOTIDE SEQUENCE [LARGE SCALE GENOMIC DNA]</scope>
    <source>
        <strain evidence="2 3">IBT 29228</strain>
    </source>
</reference>
<feature type="region of interest" description="Disordered" evidence="1">
    <location>
        <begin position="1"/>
        <end position="21"/>
    </location>
</feature>
<evidence type="ECO:0000256" key="1">
    <source>
        <dbReference type="SAM" id="MobiDB-lite"/>
    </source>
</evidence>
<keyword evidence="3" id="KW-1185">Reference proteome</keyword>
<gene>
    <name evidence="2" type="ORF">BDV26DRAFT_259198</name>
</gene>
<evidence type="ECO:0000313" key="3">
    <source>
        <dbReference type="Proteomes" id="UP000326198"/>
    </source>
</evidence>
<dbReference type="AlphaFoldDB" id="A0A5N7BCI3"/>
<evidence type="ECO:0000313" key="2">
    <source>
        <dbReference type="EMBL" id="KAE8379485.1"/>
    </source>
</evidence>
<dbReference type="Proteomes" id="UP000326198">
    <property type="component" value="Unassembled WGS sequence"/>
</dbReference>
<sequence>MPTHEYYSPSEKRSHRPGRVNIRPCYAFQKRLNKTCPEFRSQSKRGSIPEPD</sequence>
<name>A0A5N7BCI3_9EURO</name>